<sequence>MDFLEKFKNIFTRIKRIPENPILTASLVLLGASLVVFLLSFDYYLTHPDAFREAILAEAHGMLFDLAIIGILLYWLNQKGEERQRIKTYKDEIDDFRLWESDEAAFRTVGNIKRLNRHKIYNINLVNTHLARTNLNYVILKGSNLNNSNLSGSKLIESNLENARLNQTDFENANLNQANLQKAYASGAIFKDAFMIKANFRGAFLIKADFNNGFLMESDLREAYLTGADFAQANLYKADLRGAIGLNAEQFKEVRSLFLAKMDPELEEQIKELYPELLGK</sequence>
<name>A0A4D7JKU0_9BACT</name>
<feature type="transmembrane region" description="Helical" evidence="1">
    <location>
        <begin position="59"/>
        <end position="77"/>
    </location>
</feature>
<dbReference type="Pfam" id="PF00805">
    <property type="entry name" value="Pentapeptide"/>
    <property type="match status" value="3"/>
</dbReference>
<dbReference type="InterPro" id="IPR001646">
    <property type="entry name" value="5peptide_repeat"/>
</dbReference>
<keyword evidence="1" id="KW-1133">Transmembrane helix</keyword>
<organism evidence="2 3">
    <name type="scientific">Mangrovivirga cuniculi</name>
    <dbReference type="NCBI Taxonomy" id="2715131"/>
    <lineage>
        <taxon>Bacteria</taxon>
        <taxon>Pseudomonadati</taxon>
        <taxon>Bacteroidota</taxon>
        <taxon>Cytophagia</taxon>
        <taxon>Cytophagales</taxon>
        <taxon>Mangrovivirgaceae</taxon>
        <taxon>Mangrovivirga</taxon>
    </lineage>
</organism>
<dbReference type="PANTHER" id="PTHR14136">
    <property type="entry name" value="BTB_POZ DOMAIN-CONTAINING PROTEIN KCTD9"/>
    <property type="match status" value="1"/>
</dbReference>
<gene>
    <name evidence="2" type="ORF">DCC35_16405</name>
</gene>
<dbReference type="SUPFAM" id="SSF141571">
    <property type="entry name" value="Pentapeptide repeat-like"/>
    <property type="match status" value="1"/>
</dbReference>
<reference evidence="2 3" key="1">
    <citation type="submission" date="2018-04" db="EMBL/GenBank/DDBJ databases">
        <title>Complete genome uncultured novel isolate.</title>
        <authorList>
            <person name="Merlino G."/>
        </authorList>
    </citation>
    <scope>NUCLEOTIDE SEQUENCE [LARGE SCALE GENOMIC DNA]</scope>
    <source>
        <strain evidence="3">R1DC9</strain>
    </source>
</reference>
<accession>A0A4D7JKU0</accession>
<evidence type="ECO:0000313" key="2">
    <source>
        <dbReference type="EMBL" id="QCK16211.1"/>
    </source>
</evidence>
<keyword evidence="1" id="KW-0472">Membrane</keyword>
<dbReference type="OrthoDB" id="977568at2"/>
<dbReference type="PANTHER" id="PTHR14136:SF17">
    <property type="entry name" value="BTB_POZ DOMAIN-CONTAINING PROTEIN KCTD9"/>
    <property type="match status" value="1"/>
</dbReference>
<dbReference type="KEGG" id="fpf:DCC35_16405"/>
<dbReference type="EMBL" id="CP028923">
    <property type="protein sequence ID" value="QCK16211.1"/>
    <property type="molecule type" value="Genomic_DNA"/>
</dbReference>
<dbReference type="InterPro" id="IPR051082">
    <property type="entry name" value="Pentapeptide-BTB/POZ_domain"/>
</dbReference>
<keyword evidence="1" id="KW-0812">Transmembrane</keyword>
<proteinExistence type="predicted"/>
<dbReference type="Gene3D" id="2.160.20.80">
    <property type="entry name" value="E3 ubiquitin-protein ligase SopA"/>
    <property type="match status" value="1"/>
</dbReference>
<dbReference type="Proteomes" id="UP000298616">
    <property type="component" value="Chromosome"/>
</dbReference>
<protein>
    <submittedName>
        <fullName evidence="2">Pentapeptide repeat-containing protein</fullName>
    </submittedName>
</protein>
<evidence type="ECO:0000256" key="1">
    <source>
        <dbReference type="SAM" id="Phobius"/>
    </source>
</evidence>
<feature type="transmembrane region" description="Helical" evidence="1">
    <location>
        <begin position="21"/>
        <end position="39"/>
    </location>
</feature>
<keyword evidence="3" id="KW-1185">Reference proteome</keyword>
<dbReference type="AlphaFoldDB" id="A0A4D7JKU0"/>
<evidence type="ECO:0000313" key="3">
    <source>
        <dbReference type="Proteomes" id="UP000298616"/>
    </source>
</evidence>